<evidence type="ECO:0000313" key="2">
    <source>
        <dbReference type="Proteomes" id="UP001207468"/>
    </source>
</evidence>
<keyword evidence="2" id="KW-1185">Reference proteome</keyword>
<sequence>MTLCSSFDLIVCCLFFVCIYAAWKAKRKTPLDDLPGPPPESFVLGNIRQLMREQVSTYDIKWQKSYGMVVKIGAPFGHDRLWLSDPKAIQHILQASRYNYVKPYAARFALNAATGRGVNGAEGRDHYRQRRVLNPAFGTSETRAQIAVFRKCARELVQEFENRAESCRSREENVPEFLSPAVLQALGLAAFNYDFHGDGEDRAEFYASLRDFMAKGFGLPSDWKVFCQGVMVHVPPSLLDLMIYFPSSGLAFLRRHVELSNNIARKLIQSRLAEARDVDRNDALSRIVTANRSEAERWQLTDEELSPQLATLLGAGHETTVTSLGWILLELATHPDEQRQLRDELYSARVDLVDGAGNVNLDSLPFLNAVIKETVRFDTVVPHLFRVATRNEVISLSEQVRCRSGIFIEELYIPQGTHIIISNVAYNRWNKDIWGEDADAWRPSRWLDGSVKSSGANVGVWANLMSFGAGHRACIGWRFALAEIQAFLFELVPRLNFETTKKTARIRRENCLVMLPMLSGEEQKGNQLPLRISVID</sequence>
<organism evidence="1 2">
    <name type="scientific">Russula earlei</name>
    <dbReference type="NCBI Taxonomy" id="71964"/>
    <lineage>
        <taxon>Eukaryota</taxon>
        <taxon>Fungi</taxon>
        <taxon>Dikarya</taxon>
        <taxon>Basidiomycota</taxon>
        <taxon>Agaricomycotina</taxon>
        <taxon>Agaricomycetes</taxon>
        <taxon>Russulales</taxon>
        <taxon>Russulaceae</taxon>
        <taxon>Russula</taxon>
    </lineage>
</organism>
<comment type="caution">
    <text evidence="1">The sequence shown here is derived from an EMBL/GenBank/DDBJ whole genome shotgun (WGS) entry which is preliminary data.</text>
</comment>
<protein>
    <submittedName>
        <fullName evidence="1">Cytochrome P450</fullName>
    </submittedName>
</protein>
<reference evidence="1" key="1">
    <citation type="submission" date="2021-03" db="EMBL/GenBank/DDBJ databases">
        <title>Evolutionary priming and transition to the ectomycorrhizal habit in an iconic lineage of mushroom-forming fungi: is preadaptation a requirement?</title>
        <authorList>
            <consortium name="DOE Joint Genome Institute"/>
            <person name="Looney B.P."/>
            <person name="Miyauchi S."/>
            <person name="Morin E."/>
            <person name="Drula E."/>
            <person name="Courty P.E."/>
            <person name="Chicoki N."/>
            <person name="Fauchery L."/>
            <person name="Kohler A."/>
            <person name="Kuo A."/>
            <person name="LaButti K."/>
            <person name="Pangilinan J."/>
            <person name="Lipzen A."/>
            <person name="Riley R."/>
            <person name="Andreopoulos W."/>
            <person name="He G."/>
            <person name="Johnson J."/>
            <person name="Barry K.W."/>
            <person name="Grigoriev I.V."/>
            <person name="Nagy L."/>
            <person name="Hibbett D."/>
            <person name="Henrissat B."/>
            <person name="Matheny P.B."/>
            <person name="Labbe J."/>
            <person name="Martin A.F."/>
        </authorList>
    </citation>
    <scope>NUCLEOTIDE SEQUENCE</scope>
    <source>
        <strain evidence="1">BPL698</strain>
    </source>
</reference>
<evidence type="ECO:0000313" key="1">
    <source>
        <dbReference type="EMBL" id="KAI9453185.1"/>
    </source>
</evidence>
<feature type="non-terminal residue" evidence="1">
    <location>
        <position position="536"/>
    </location>
</feature>
<name>A0ACC0TYW2_9AGAM</name>
<dbReference type="EMBL" id="JAGFNK010000314">
    <property type="protein sequence ID" value="KAI9453185.1"/>
    <property type="molecule type" value="Genomic_DNA"/>
</dbReference>
<proteinExistence type="predicted"/>
<dbReference type="Proteomes" id="UP001207468">
    <property type="component" value="Unassembled WGS sequence"/>
</dbReference>
<accession>A0ACC0TYW2</accession>
<gene>
    <name evidence="1" type="ORF">F5148DRAFT_1329798</name>
</gene>